<protein>
    <submittedName>
        <fullName evidence="2">Uncharacterized protein</fullName>
    </submittedName>
</protein>
<dbReference type="EMBL" id="SRLO01000143">
    <property type="protein sequence ID" value="TNN71929.1"/>
    <property type="molecule type" value="Genomic_DNA"/>
</dbReference>
<feature type="compositionally biased region" description="Basic and acidic residues" evidence="1">
    <location>
        <begin position="85"/>
        <end position="97"/>
    </location>
</feature>
<evidence type="ECO:0000313" key="2">
    <source>
        <dbReference type="EMBL" id="TNN71929.1"/>
    </source>
</evidence>
<evidence type="ECO:0000256" key="1">
    <source>
        <dbReference type="SAM" id="MobiDB-lite"/>
    </source>
</evidence>
<feature type="region of interest" description="Disordered" evidence="1">
    <location>
        <begin position="57"/>
        <end position="97"/>
    </location>
</feature>
<comment type="caution">
    <text evidence="2">The sequence shown here is derived from an EMBL/GenBank/DDBJ whole genome shotgun (WGS) entry which is preliminary data.</text>
</comment>
<proteinExistence type="predicted"/>
<dbReference type="AlphaFoldDB" id="A0A4Z2I1H6"/>
<organism evidence="2 3">
    <name type="scientific">Liparis tanakae</name>
    <name type="common">Tanaka's snailfish</name>
    <dbReference type="NCBI Taxonomy" id="230148"/>
    <lineage>
        <taxon>Eukaryota</taxon>
        <taxon>Metazoa</taxon>
        <taxon>Chordata</taxon>
        <taxon>Craniata</taxon>
        <taxon>Vertebrata</taxon>
        <taxon>Euteleostomi</taxon>
        <taxon>Actinopterygii</taxon>
        <taxon>Neopterygii</taxon>
        <taxon>Teleostei</taxon>
        <taxon>Neoteleostei</taxon>
        <taxon>Acanthomorphata</taxon>
        <taxon>Eupercaria</taxon>
        <taxon>Perciformes</taxon>
        <taxon>Cottioidei</taxon>
        <taxon>Cottales</taxon>
        <taxon>Liparidae</taxon>
        <taxon>Liparis</taxon>
    </lineage>
</organism>
<sequence>MVVVFHANGLEADSVQGEESLRCVQLGAGLARHSFQNISGGVKARPRLVIVNTGDEVGVEPSQGKEDRRGRRGSKRIHVPGKLRTHPERLVEETVSL</sequence>
<gene>
    <name evidence="2" type="ORF">EYF80_017717</name>
</gene>
<name>A0A4Z2I1H6_9TELE</name>
<dbReference type="Proteomes" id="UP000314294">
    <property type="component" value="Unassembled WGS sequence"/>
</dbReference>
<feature type="compositionally biased region" description="Basic residues" evidence="1">
    <location>
        <begin position="70"/>
        <end position="84"/>
    </location>
</feature>
<keyword evidence="3" id="KW-1185">Reference proteome</keyword>
<evidence type="ECO:0000313" key="3">
    <source>
        <dbReference type="Proteomes" id="UP000314294"/>
    </source>
</evidence>
<reference evidence="2 3" key="1">
    <citation type="submission" date="2019-03" db="EMBL/GenBank/DDBJ databases">
        <title>First draft genome of Liparis tanakae, snailfish: a comprehensive survey of snailfish specific genes.</title>
        <authorList>
            <person name="Kim W."/>
            <person name="Song I."/>
            <person name="Jeong J.-H."/>
            <person name="Kim D."/>
            <person name="Kim S."/>
            <person name="Ryu S."/>
            <person name="Song J.Y."/>
            <person name="Lee S.K."/>
        </authorList>
    </citation>
    <scope>NUCLEOTIDE SEQUENCE [LARGE SCALE GENOMIC DNA]</scope>
    <source>
        <tissue evidence="2">Muscle</tissue>
    </source>
</reference>
<accession>A0A4Z2I1H6</accession>